<accession>A0ABD7XIV3</accession>
<dbReference type="Proteomes" id="UP001221642">
    <property type="component" value="Plasmid pCFSAN126951_02"/>
</dbReference>
<organism evidence="2 3">
    <name type="scientific">Enterococcus faecalis</name>
    <name type="common">Streptococcus faecalis</name>
    <dbReference type="NCBI Taxonomy" id="1351"/>
    <lineage>
        <taxon>Bacteria</taxon>
        <taxon>Bacillati</taxon>
        <taxon>Bacillota</taxon>
        <taxon>Bacilli</taxon>
        <taxon>Lactobacillales</taxon>
        <taxon>Enterococcaceae</taxon>
        <taxon>Enterococcus</taxon>
    </lineage>
</organism>
<gene>
    <name evidence="2" type="ORF">P0D81_16510</name>
</gene>
<evidence type="ECO:0000313" key="3">
    <source>
        <dbReference type="Proteomes" id="UP001221642"/>
    </source>
</evidence>
<dbReference type="EMBL" id="CP119161">
    <property type="protein sequence ID" value="WEH24192.1"/>
    <property type="molecule type" value="Genomic_DNA"/>
</dbReference>
<feature type="transmembrane region" description="Helical" evidence="1">
    <location>
        <begin position="9"/>
        <end position="27"/>
    </location>
</feature>
<reference evidence="2 3" key="1">
    <citation type="submission" date="2023-02" db="EMBL/GenBank/DDBJ databases">
        <title>Results of the 2020 Genomic Proficiency Test for the network of European Union Reference Laboratory for Antimicrobial Resistance assessing whole genome sequencing capacities.</title>
        <authorList>
            <person name="Hoffmann M."/>
            <person name="Luo Y."/>
            <person name="Sorensen L.H."/>
            <person name="Pedersen S.K."/>
            <person name="Hendriksen R.S."/>
        </authorList>
    </citation>
    <scope>NUCLEOTIDE SEQUENCE [LARGE SCALE GENOMIC DNA]</scope>
    <source>
        <strain evidence="2 3">GENOMIC22-006</strain>
        <plasmid evidence="2 3">pCFSAN126951_02</plasmid>
    </source>
</reference>
<name>A0ABD7XIV3_ENTFL</name>
<dbReference type="AlphaFoldDB" id="A0ABD7XIV3"/>
<keyword evidence="1" id="KW-0812">Transmembrane</keyword>
<evidence type="ECO:0000313" key="2">
    <source>
        <dbReference type="EMBL" id="WEH24192.1"/>
    </source>
</evidence>
<sequence length="68" mass="8125">MLKKMGKQLNFWIAILLFMQLLNVGRQMRMHSIIWWTAILLAIVAIPMLIRSSIKEVKRQEEQEKETK</sequence>
<geneLocation type="plasmid" evidence="2 3">
    <name>pCFSAN126951_02</name>
</geneLocation>
<keyword evidence="1" id="KW-0472">Membrane</keyword>
<dbReference type="RefSeq" id="WP_010730165.1">
    <property type="nucleotide sequence ID" value="NZ_CP119161.1"/>
</dbReference>
<feature type="transmembrane region" description="Helical" evidence="1">
    <location>
        <begin position="33"/>
        <end position="50"/>
    </location>
</feature>
<keyword evidence="2" id="KW-0614">Plasmid</keyword>
<evidence type="ECO:0000256" key="1">
    <source>
        <dbReference type="SAM" id="Phobius"/>
    </source>
</evidence>
<keyword evidence="1" id="KW-1133">Transmembrane helix</keyword>
<protein>
    <submittedName>
        <fullName evidence="2">Uncharacterized protein</fullName>
    </submittedName>
</protein>
<proteinExistence type="predicted"/>